<dbReference type="GeneID" id="33896637"/>
<dbReference type="Proteomes" id="UP000002300">
    <property type="component" value="Chromosome"/>
</dbReference>
<reference evidence="2 3" key="1">
    <citation type="journal article" date="2008" name="Chem. Biol. Interact.">
        <title>Extending the Bacillus cereus group genomics to putative food-borne pathogens of different toxicity.</title>
        <authorList>
            <person name="Lapidus A."/>
            <person name="Goltsman E."/>
            <person name="Auger S."/>
            <person name="Galleron N."/>
            <person name="Segurens B."/>
            <person name="Dossat C."/>
            <person name="Land M.L."/>
            <person name="Broussolle V."/>
            <person name="Brillard J."/>
            <person name="Guinebretiere M.H."/>
            <person name="Sanchis V."/>
            <person name="Nguen-The C."/>
            <person name="Lereclus D."/>
            <person name="Richardson P."/>
            <person name="Wincker P."/>
            <person name="Weissenbach J."/>
            <person name="Ehrlich S.D."/>
            <person name="Sorokin A."/>
        </authorList>
    </citation>
    <scope>NUCLEOTIDE SEQUENCE [LARGE SCALE GENOMIC DNA]</scope>
    <source>
        <strain evidence="3">DSM 22905 / CIP 110041 / 391-98 / NVH 391-98</strain>
    </source>
</reference>
<feature type="coiled-coil region" evidence="1">
    <location>
        <begin position="217"/>
        <end position="244"/>
    </location>
</feature>
<protein>
    <recommendedName>
        <fullName evidence="4">Replication protein</fullName>
    </recommendedName>
</protein>
<sequence length="354" mass="41622">MLKMTTDNYIQIPNVAFGFGTEYKLNNDELKVFAYLQFMKNVGTMNIRTHVTIIVEDLGWTTSNASRDNVKAGKALEGLRDKGYITLSFNGDVKKNALAIEINDEMKKATAEGKVNWKQNPFKFKGFTPIKSSEYNLAGEDDYHLTVMAYHNWRNNAQFEYAICDKEWCEVLELGMTRTREIINDCIFLTKVSGKRYQDETGKWKQETNQYVKSMSVKTNLKEIETKNKNLSFLEREREKVTDENVLLNEGIFKQIFDKQTKFYWDGYKAWKETICDHVKQAGQKKIDAMLKSSKEGAKYVVEKLEKEYQERLKSKERAHRMMEIHMNEFEGHEEWTSPYKQKEIKEESFFDDM</sequence>
<evidence type="ECO:0000313" key="3">
    <source>
        <dbReference type="Proteomes" id="UP000002300"/>
    </source>
</evidence>
<evidence type="ECO:0000313" key="2">
    <source>
        <dbReference type="EMBL" id="ABS21611.1"/>
    </source>
</evidence>
<accession>A7GNA3</accession>
<dbReference type="EMBL" id="CP000764">
    <property type="protein sequence ID" value="ABS21611.1"/>
    <property type="molecule type" value="Genomic_DNA"/>
</dbReference>
<evidence type="ECO:0000256" key="1">
    <source>
        <dbReference type="SAM" id="Coils"/>
    </source>
</evidence>
<name>A7GNA3_BACCN</name>
<dbReference type="KEGG" id="bcy:Bcer98_1289"/>
<organism evidence="2 3">
    <name type="scientific">Bacillus cytotoxicus (strain DSM 22905 / CIP 110041 / 391-98 / NVH 391-98)</name>
    <dbReference type="NCBI Taxonomy" id="315749"/>
    <lineage>
        <taxon>Bacteria</taxon>
        <taxon>Bacillati</taxon>
        <taxon>Bacillota</taxon>
        <taxon>Bacilli</taxon>
        <taxon>Bacillales</taxon>
        <taxon>Bacillaceae</taxon>
        <taxon>Bacillus</taxon>
        <taxon>Bacillus cereus group</taxon>
    </lineage>
</organism>
<dbReference type="HOGENOM" id="CLU_782234_0_0_9"/>
<gene>
    <name evidence="2" type="ordered locus">Bcer98_1289</name>
</gene>
<dbReference type="eggNOG" id="ENOG502ZXJ2">
    <property type="taxonomic scope" value="Bacteria"/>
</dbReference>
<dbReference type="AlphaFoldDB" id="A7GNA3"/>
<dbReference type="RefSeq" id="WP_012093778.1">
    <property type="nucleotide sequence ID" value="NC_009674.1"/>
</dbReference>
<evidence type="ECO:0008006" key="4">
    <source>
        <dbReference type="Google" id="ProtNLM"/>
    </source>
</evidence>
<keyword evidence="1" id="KW-0175">Coiled coil</keyword>
<keyword evidence="3" id="KW-1185">Reference proteome</keyword>
<dbReference type="OrthoDB" id="2942249at2"/>
<proteinExistence type="predicted"/>
<dbReference type="STRING" id="315749.Bcer98_1289"/>